<dbReference type="KEGG" id="pspu:NA29_00395"/>
<gene>
    <name evidence="2" type="ORF">SAMEA4530655_04303</name>
</gene>
<accession>A0A239SUZ7</accession>
<dbReference type="AlphaFoldDB" id="A0A239SUZ7"/>
<feature type="signal peptide" evidence="1">
    <location>
        <begin position="1"/>
        <end position="28"/>
    </location>
</feature>
<keyword evidence="1" id="KW-0732">Signal</keyword>
<dbReference type="RefSeq" id="WP_039393033.1">
    <property type="nucleotide sequence ID" value="NZ_CP010431.2"/>
</dbReference>
<name>A0A239SUZ7_9BURK</name>
<proteinExistence type="predicted"/>
<sequence length="239" mass="26484">MNAPIMRFIFRGPALLCALTALLLSACALTPRIPAQQPLGMGVFDQQPAQSPQARLHGGPDARLAVMLTRNTIANTRYIRERRIDYEDKWTGNAWMQPYGVLLDPSFPLAWVANSLKRQFGTVKLVSTLAEFREGDFDGLALVDIFYEPYGKGIPDTTSRVTVAFYDTQVRYVGVAASREYKADTGLCCWSYADVVPYSRKQHRPLTDALAEFDANLLSVVDRSGVAQSASGKRSTVQK</sequence>
<dbReference type="PROSITE" id="PS51257">
    <property type="entry name" value="PROKAR_LIPOPROTEIN"/>
    <property type="match status" value="1"/>
</dbReference>
<protein>
    <recommendedName>
        <fullName evidence="4">ABC-type transport auxiliary lipoprotein component domain-containing protein</fullName>
    </recommendedName>
</protein>
<dbReference type="EMBL" id="LT906435">
    <property type="protein sequence ID" value="SNU88564.1"/>
    <property type="molecule type" value="Genomic_DNA"/>
</dbReference>
<reference evidence="2 3" key="1">
    <citation type="submission" date="2017-06" db="EMBL/GenBank/DDBJ databases">
        <authorList>
            <consortium name="Pathogen Informatics"/>
        </authorList>
    </citation>
    <scope>NUCLEOTIDE SEQUENCE [LARGE SCALE GENOMIC DNA]</scope>
    <source>
        <strain evidence="2 3">NCTC13161</strain>
    </source>
</reference>
<dbReference type="GeneID" id="88096889"/>
<evidence type="ECO:0000313" key="3">
    <source>
        <dbReference type="Proteomes" id="UP000215126"/>
    </source>
</evidence>
<organism evidence="2 3">
    <name type="scientific">Pandoraea sputorum</name>
    <dbReference type="NCBI Taxonomy" id="93222"/>
    <lineage>
        <taxon>Bacteria</taxon>
        <taxon>Pseudomonadati</taxon>
        <taxon>Pseudomonadota</taxon>
        <taxon>Betaproteobacteria</taxon>
        <taxon>Burkholderiales</taxon>
        <taxon>Burkholderiaceae</taxon>
        <taxon>Pandoraea</taxon>
    </lineage>
</organism>
<evidence type="ECO:0008006" key="4">
    <source>
        <dbReference type="Google" id="ProtNLM"/>
    </source>
</evidence>
<evidence type="ECO:0000313" key="2">
    <source>
        <dbReference type="EMBL" id="SNU88564.1"/>
    </source>
</evidence>
<keyword evidence="3" id="KW-1185">Reference proteome</keyword>
<dbReference type="OrthoDB" id="8939818at2"/>
<feature type="chain" id="PRO_5011728838" description="ABC-type transport auxiliary lipoprotein component domain-containing protein" evidence="1">
    <location>
        <begin position="29"/>
        <end position="239"/>
    </location>
</feature>
<evidence type="ECO:0000256" key="1">
    <source>
        <dbReference type="SAM" id="SignalP"/>
    </source>
</evidence>
<dbReference type="Proteomes" id="UP000215126">
    <property type="component" value="Chromosome 1"/>
</dbReference>
<dbReference type="STRING" id="93222.NA29_00395"/>